<evidence type="ECO:0000313" key="1">
    <source>
        <dbReference type="EMBL" id="EEH53565.1"/>
    </source>
</evidence>
<dbReference type="RefSeq" id="XP_003061853.1">
    <property type="nucleotide sequence ID" value="XM_003061807.1"/>
</dbReference>
<sequence>MALMGITPEIVEEAKSFVNPYKNDEEMLKDWYPKRDAWREDYKKKRRAAMRRKKGFNPGGSDTLADVLLKNSPLDRL</sequence>
<dbReference type="OrthoDB" id="10616028at2759"/>
<name>C1N2D1_MICPC</name>
<dbReference type="AlphaFoldDB" id="C1N2D1"/>
<evidence type="ECO:0000313" key="2">
    <source>
        <dbReference type="Proteomes" id="UP000001876"/>
    </source>
</evidence>
<dbReference type="KEGG" id="mpp:MICPUCDRAFT_51482"/>
<dbReference type="Proteomes" id="UP000001876">
    <property type="component" value="Unassembled WGS sequence"/>
</dbReference>
<proteinExistence type="predicted"/>
<keyword evidence="2" id="KW-1185">Reference proteome</keyword>
<accession>C1N2D1</accession>
<protein>
    <submittedName>
        <fullName evidence="1">Predicted protein</fullName>
    </submittedName>
</protein>
<dbReference type="GeneID" id="9687299"/>
<reference evidence="1 2" key="1">
    <citation type="journal article" date="2009" name="Science">
        <title>Green evolution and dynamic adaptations revealed by genomes of the marine picoeukaryotes Micromonas.</title>
        <authorList>
            <person name="Worden A.Z."/>
            <person name="Lee J.H."/>
            <person name="Mock T."/>
            <person name="Rouze P."/>
            <person name="Simmons M.P."/>
            <person name="Aerts A.L."/>
            <person name="Allen A.E."/>
            <person name="Cuvelier M.L."/>
            <person name="Derelle E."/>
            <person name="Everett M.V."/>
            <person name="Foulon E."/>
            <person name="Grimwood J."/>
            <person name="Gundlach H."/>
            <person name="Henrissat B."/>
            <person name="Napoli C."/>
            <person name="McDonald S.M."/>
            <person name="Parker M.S."/>
            <person name="Rombauts S."/>
            <person name="Salamov A."/>
            <person name="Von Dassow P."/>
            <person name="Badger J.H."/>
            <person name="Coutinho P.M."/>
            <person name="Demir E."/>
            <person name="Dubchak I."/>
            <person name="Gentemann C."/>
            <person name="Eikrem W."/>
            <person name="Gready J.E."/>
            <person name="John U."/>
            <person name="Lanier W."/>
            <person name="Lindquist E.A."/>
            <person name="Lucas S."/>
            <person name="Mayer K.F."/>
            <person name="Moreau H."/>
            <person name="Not F."/>
            <person name="Otillar R."/>
            <person name="Panaud O."/>
            <person name="Pangilinan J."/>
            <person name="Paulsen I."/>
            <person name="Piegu B."/>
            <person name="Poliakov A."/>
            <person name="Robbens S."/>
            <person name="Schmutz J."/>
            <person name="Toulza E."/>
            <person name="Wyss T."/>
            <person name="Zelensky A."/>
            <person name="Zhou K."/>
            <person name="Armbrust E.V."/>
            <person name="Bhattacharya D."/>
            <person name="Goodenough U.W."/>
            <person name="Van de Peer Y."/>
            <person name="Grigoriev I.V."/>
        </authorList>
    </citation>
    <scope>NUCLEOTIDE SEQUENCE [LARGE SCALE GENOMIC DNA]</scope>
    <source>
        <strain evidence="1 2">CCMP1545</strain>
    </source>
</reference>
<gene>
    <name evidence="1" type="ORF">MICPUCDRAFT_51482</name>
</gene>
<dbReference type="EMBL" id="GG663745">
    <property type="protein sequence ID" value="EEH53565.1"/>
    <property type="molecule type" value="Genomic_DNA"/>
</dbReference>
<organism evidence="2">
    <name type="scientific">Micromonas pusilla (strain CCMP1545)</name>
    <name type="common">Picoplanktonic green alga</name>
    <dbReference type="NCBI Taxonomy" id="564608"/>
    <lineage>
        <taxon>Eukaryota</taxon>
        <taxon>Viridiplantae</taxon>
        <taxon>Chlorophyta</taxon>
        <taxon>Mamiellophyceae</taxon>
        <taxon>Mamiellales</taxon>
        <taxon>Mamiellaceae</taxon>
        <taxon>Micromonas</taxon>
    </lineage>
</organism>